<proteinExistence type="predicted"/>
<accession>A0ABN9PAZ9</accession>
<dbReference type="Proteomes" id="UP001189429">
    <property type="component" value="Unassembled WGS sequence"/>
</dbReference>
<gene>
    <name evidence="2" type="ORF">PCOR1329_LOCUS286</name>
</gene>
<sequence length="169" mass="19521">MNALLIFMFVCVMCWPPSFLQETKPRWLFNVHERSMPSTLLGSVMKRDPVPFVLRPIRKHIGTLSACSSTLSSLEYDDNSKRGRKHRSQSTIQYSLSNERRLNLLLLVPIQHMEKSLVQCASVTPVYYAEAEFYNEGPSPLKFSECGFDPEPHVLKYCMEKPQPKYMNS</sequence>
<keyword evidence="1" id="KW-0732">Signal</keyword>
<name>A0ABN9PAZ9_9DINO</name>
<evidence type="ECO:0000313" key="2">
    <source>
        <dbReference type="EMBL" id="CAK0788377.1"/>
    </source>
</evidence>
<feature type="chain" id="PRO_5046415060" description="Transmembrane 9 superfamily member" evidence="1">
    <location>
        <begin position="21"/>
        <end position="169"/>
    </location>
</feature>
<dbReference type="EMBL" id="CAUYUJ010000045">
    <property type="protein sequence ID" value="CAK0788377.1"/>
    <property type="molecule type" value="Genomic_DNA"/>
</dbReference>
<evidence type="ECO:0000256" key="1">
    <source>
        <dbReference type="SAM" id="SignalP"/>
    </source>
</evidence>
<reference evidence="2" key="1">
    <citation type="submission" date="2023-10" db="EMBL/GenBank/DDBJ databases">
        <authorList>
            <person name="Chen Y."/>
            <person name="Shah S."/>
            <person name="Dougan E. K."/>
            <person name="Thang M."/>
            <person name="Chan C."/>
        </authorList>
    </citation>
    <scope>NUCLEOTIDE SEQUENCE [LARGE SCALE GENOMIC DNA]</scope>
</reference>
<protein>
    <recommendedName>
        <fullName evidence="4">Transmembrane 9 superfamily member</fullName>
    </recommendedName>
</protein>
<feature type="signal peptide" evidence="1">
    <location>
        <begin position="1"/>
        <end position="20"/>
    </location>
</feature>
<evidence type="ECO:0000313" key="3">
    <source>
        <dbReference type="Proteomes" id="UP001189429"/>
    </source>
</evidence>
<evidence type="ECO:0008006" key="4">
    <source>
        <dbReference type="Google" id="ProtNLM"/>
    </source>
</evidence>
<keyword evidence="3" id="KW-1185">Reference proteome</keyword>
<organism evidence="2 3">
    <name type="scientific">Prorocentrum cordatum</name>
    <dbReference type="NCBI Taxonomy" id="2364126"/>
    <lineage>
        <taxon>Eukaryota</taxon>
        <taxon>Sar</taxon>
        <taxon>Alveolata</taxon>
        <taxon>Dinophyceae</taxon>
        <taxon>Prorocentrales</taxon>
        <taxon>Prorocentraceae</taxon>
        <taxon>Prorocentrum</taxon>
    </lineage>
</organism>
<comment type="caution">
    <text evidence="2">The sequence shown here is derived from an EMBL/GenBank/DDBJ whole genome shotgun (WGS) entry which is preliminary data.</text>
</comment>